<evidence type="ECO:0000256" key="2">
    <source>
        <dbReference type="ARBA" id="ARBA00023125"/>
    </source>
</evidence>
<feature type="domain" description="HTH gntR-type" evidence="4">
    <location>
        <begin position="29"/>
        <end position="87"/>
    </location>
</feature>
<protein>
    <submittedName>
        <fullName evidence="6">DNA-binding GntR family transcriptional regulator</fullName>
    </submittedName>
</protein>
<dbReference type="Gene3D" id="1.10.10.10">
    <property type="entry name" value="Winged helix-like DNA-binding domain superfamily/Winged helix DNA-binding domain"/>
    <property type="match status" value="1"/>
</dbReference>
<dbReference type="InterPro" id="IPR011711">
    <property type="entry name" value="GntR_C"/>
</dbReference>
<comment type="caution">
    <text evidence="6">The sequence shown here is derived from an EMBL/GenBank/DDBJ whole genome shotgun (WGS) entry which is preliminary data.</text>
</comment>
<name>A0ABS4DVC3_9HYPH</name>
<dbReference type="InterPro" id="IPR000524">
    <property type="entry name" value="Tscrpt_reg_HTH_GntR"/>
</dbReference>
<keyword evidence="2 6" id="KW-0238">DNA-binding</keyword>
<accession>A0ABS4DVC3</accession>
<keyword evidence="3" id="KW-0804">Transcription</keyword>
<evidence type="ECO:0000313" key="6">
    <source>
        <dbReference type="EMBL" id="MBP1849589.1"/>
    </source>
</evidence>
<evidence type="ECO:0000259" key="5">
    <source>
        <dbReference type="SMART" id="SM00895"/>
    </source>
</evidence>
<evidence type="ECO:0000256" key="3">
    <source>
        <dbReference type="ARBA" id="ARBA00023163"/>
    </source>
</evidence>
<proteinExistence type="predicted"/>
<organism evidence="6 7">
    <name type="scientific">Rhizobium halophytocola</name>
    <dbReference type="NCBI Taxonomy" id="735519"/>
    <lineage>
        <taxon>Bacteria</taxon>
        <taxon>Pseudomonadati</taxon>
        <taxon>Pseudomonadota</taxon>
        <taxon>Alphaproteobacteria</taxon>
        <taxon>Hyphomicrobiales</taxon>
        <taxon>Rhizobiaceae</taxon>
        <taxon>Rhizobium/Agrobacterium group</taxon>
        <taxon>Rhizobium</taxon>
    </lineage>
</organism>
<keyword evidence="7" id="KW-1185">Reference proteome</keyword>
<dbReference type="InterPro" id="IPR036390">
    <property type="entry name" value="WH_DNA-bd_sf"/>
</dbReference>
<dbReference type="Pfam" id="PF07729">
    <property type="entry name" value="FCD"/>
    <property type="match status" value="1"/>
</dbReference>
<dbReference type="SUPFAM" id="SSF46785">
    <property type="entry name" value="Winged helix' DNA-binding domain"/>
    <property type="match status" value="1"/>
</dbReference>
<gene>
    <name evidence="6" type="ORF">J2Z17_001010</name>
</gene>
<dbReference type="Proteomes" id="UP000759443">
    <property type="component" value="Unassembled WGS sequence"/>
</dbReference>
<feature type="domain" description="GntR C-terminal" evidence="5">
    <location>
        <begin position="97"/>
        <end position="230"/>
    </location>
</feature>
<sequence length="250" mass="27967">MQDWQAQPPDGTQSLQLSPIQRETVQERVYKELRRALICGLFEPEQVLTIRGLADAMMTSTMPVREALGRLISEKALEALPNRSVRVPPVTLARLEDLLRTRILIEGEAIALACATMGPRDLARLSDILAEWDDVRGLKEPSDFDREATLNQKFHFEIYRCSGSSVLLPMIESLWLQSGPCTRYAAYAFSRAIDGRATEDVGFYHRAMVDALKGRDAQAARAALVTDISRPFAFLRDQILTSDEKTASKA</sequence>
<dbReference type="PANTHER" id="PTHR43537">
    <property type="entry name" value="TRANSCRIPTIONAL REGULATOR, GNTR FAMILY"/>
    <property type="match status" value="1"/>
</dbReference>
<dbReference type="SUPFAM" id="SSF48008">
    <property type="entry name" value="GntR ligand-binding domain-like"/>
    <property type="match status" value="1"/>
</dbReference>
<evidence type="ECO:0000256" key="1">
    <source>
        <dbReference type="ARBA" id="ARBA00023015"/>
    </source>
</evidence>
<dbReference type="RefSeq" id="WP_209942785.1">
    <property type="nucleotide sequence ID" value="NZ_JAGGJU010000002.1"/>
</dbReference>
<reference evidence="6 7" key="1">
    <citation type="submission" date="2021-03" db="EMBL/GenBank/DDBJ databases">
        <title>Genomic Encyclopedia of Type Strains, Phase IV (KMG-IV): sequencing the most valuable type-strain genomes for metagenomic binning, comparative biology and taxonomic classification.</title>
        <authorList>
            <person name="Goeker M."/>
        </authorList>
    </citation>
    <scope>NUCLEOTIDE SEQUENCE [LARGE SCALE GENOMIC DNA]</scope>
    <source>
        <strain evidence="6 7">DSM 21600</strain>
    </source>
</reference>
<dbReference type="InterPro" id="IPR008920">
    <property type="entry name" value="TF_FadR/GntR_C"/>
</dbReference>
<dbReference type="SMART" id="SM00895">
    <property type="entry name" value="FCD"/>
    <property type="match status" value="1"/>
</dbReference>
<keyword evidence="1" id="KW-0805">Transcription regulation</keyword>
<dbReference type="GO" id="GO:0003677">
    <property type="term" value="F:DNA binding"/>
    <property type="evidence" value="ECO:0007669"/>
    <property type="project" value="UniProtKB-KW"/>
</dbReference>
<evidence type="ECO:0000313" key="7">
    <source>
        <dbReference type="Proteomes" id="UP000759443"/>
    </source>
</evidence>
<evidence type="ECO:0000259" key="4">
    <source>
        <dbReference type="SMART" id="SM00345"/>
    </source>
</evidence>
<dbReference type="Pfam" id="PF00392">
    <property type="entry name" value="GntR"/>
    <property type="match status" value="1"/>
</dbReference>
<dbReference type="Gene3D" id="1.20.120.530">
    <property type="entry name" value="GntR ligand-binding domain-like"/>
    <property type="match status" value="1"/>
</dbReference>
<dbReference type="SMART" id="SM00345">
    <property type="entry name" value="HTH_GNTR"/>
    <property type="match status" value="1"/>
</dbReference>
<dbReference type="PANTHER" id="PTHR43537:SF39">
    <property type="entry name" value="HTH-TYPE TRANSCRIPTIONAL REGULATOR MCBR"/>
    <property type="match status" value="1"/>
</dbReference>
<dbReference type="InterPro" id="IPR036388">
    <property type="entry name" value="WH-like_DNA-bd_sf"/>
</dbReference>
<dbReference type="EMBL" id="JAGGJU010000002">
    <property type="protein sequence ID" value="MBP1849589.1"/>
    <property type="molecule type" value="Genomic_DNA"/>
</dbReference>